<dbReference type="InterPro" id="IPR019185">
    <property type="entry name" value="Integral_membrane_SYS1-rel"/>
</dbReference>
<dbReference type="GO" id="GO:0034067">
    <property type="term" value="P:protein localization to Golgi apparatus"/>
    <property type="evidence" value="ECO:0007669"/>
    <property type="project" value="TreeGrafter"/>
</dbReference>
<evidence type="ECO:0000313" key="11">
    <source>
        <dbReference type="EMBL" id="OMJ23154.1"/>
    </source>
</evidence>
<evidence type="ECO:0000313" key="12">
    <source>
        <dbReference type="Proteomes" id="UP000187283"/>
    </source>
</evidence>
<keyword evidence="4 10" id="KW-0812">Transmembrane</keyword>
<evidence type="ECO:0000256" key="5">
    <source>
        <dbReference type="ARBA" id="ARBA00022927"/>
    </source>
</evidence>
<dbReference type="GO" id="GO:0000139">
    <property type="term" value="C:Golgi membrane"/>
    <property type="evidence" value="ECO:0007669"/>
    <property type="project" value="UniProtKB-SubCell"/>
</dbReference>
<dbReference type="EMBL" id="LSSN01000596">
    <property type="protein sequence ID" value="OMJ23154.1"/>
    <property type="molecule type" value="Genomic_DNA"/>
</dbReference>
<gene>
    <name evidence="11" type="ORF">AYI70_g2444</name>
</gene>
<dbReference type="PANTHER" id="PTHR12952:SF0">
    <property type="entry name" value="PROTEIN SYS1 HOMOLOG"/>
    <property type="match status" value="1"/>
</dbReference>
<comment type="subcellular location">
    <subcellularLocation>
        <location evidence="1">Golgi apparatus membrane</location>
        <topology evidence="1">Multi-pass membrane protein</topology>
    </subcellularLocation>
</comment>
<proteinExistence type="inferred from homology"/>
<name>A0A1R1Y8K1_9FUNG</name>
<feature type="compositionally biased region" description="Low complexity" evidence="9">
    <location>
        <begin position="200"/>
        <end position="214"/>
    </location>
</feature>
<evidence type="ECO:0000256" key="4">
    <source>
        <dbReference type="ARBA" id="ARBA00022692"/>
    </source>
</evidence>
<evidence type="ECO:0000256" key="7">
    <source>
        <dbReference type="ARBA" id="ARBA00023034"/>
    </source>
</evidence>
<evidence type="ECO:0000256" key="9">
    <source>
        <dbReference type="SAM" id="MobiDB-lite"/>
    </source>
</evidence>
<evidence type="ECO:0000256" key="1">
    <source>
        <dbReference type="ARBA" id="ARBA00004653"/>
    </source>
</evidence>
<dbReference type="AlphaFoldDB" id="A0A1R1Y8K1"/>
<dbReference type="GO" id="GO:0005829">
    <property type="term" value="C:cytosol"/>
    <property type="evidence" value="ECO:0007669"/>
    <property type="project" value="GOC"/>
</dbReference>
<dbReference type="GO" id="GO:0005802">
    <property type="term" value="C:trans-Golgi network"/>
    <property type="evidence" value="ECO:0007669"/>
    <property type="project" value="TreeGrafter"/>
</dbReference>
<keyword evidence="6 10" id="KW-1133">Transmembrane helix</keyword>
<keyword evidence="3" id="KW-0813">Transport</keyword>
<dbReference type="PANTHER" id="PTHR12952">
    <property type="entry name" value="SYS1"/>
    <property type="match status" value="1"/>
</dbReference>
<dbReference type="Pfam" id="PF09801">
    <property type="entry name" value="SYS1"/>
    <property type="match status" value="1"/>
</dbReference>
<keyword evidence="12" id="KW-1185">Reference proteome</keyword>
<feature type="transmembrane region" description="Helical" evidence="10">
    <location>
        <begin position="38"/>
        <end position="57"/>
    </location>
</feature>
<dbReference type="GO" id="GO:0043001">
    <property type="term" value="P:Golgi to plasma membrane protein transport"/>
    <property type="evidence" value="ECO:0007669"/>
    <property type="project" value="TreeGrafter"/>
</dbReference>
<dbReference type="GO" id="GO:0006895">
    <property type="term" value="P:Golgi to endosome transport"/>
    <property type="evidence" value="ECO:0007669"/>
    <property type="project" value="TreeGrafter"/>
</dbReference>
<keyword evidence="8 10" id="KW-0472">Membrane</keyword>
<dbReference type="OrthoDB" id="542931at2759"/>
<evidence type="ECO:0000256" key="2">
    <source>
        <dbReference type="ARBA" id="ARBA00008160"/>
    </source>
</evidence>
<evidence type="ECO:0000256" key="6">
    <source>
        <dbReference type="ARBA" id="ARBA00022989"/>
    </source>
</evidence>
<evidence type="ECO:0000256" key="8">
    <source>
        <dbReference type="ARBA" id="ARBA00023136"/>
    </source>
</evidence>
<organism evidence="11 12">
    <name type="scientific">Smittium culicis</name>
    <dbReference type="NCBI Taxonomy" id="133412"/>
    <lineage>
        <taxon>Eukaryota</taxon>
        <taxon>Fungi</taxon>
        <taxon>Fungi incertae sedis</taxon>
        <taxon>Zoopagomycota</taxon>
        <taxon>Kickxellomycotina</taxon>
        <taxon>Harpellomycetes</taxon>
        <taxon>Harpellales</taxon>
        <taxon>Legeriomycetaceae</taxon>
        <taxon>Smittium</taxon>
    </lineage>
</organism>
<dbReference type="Proteomes" id="UP000187283">
    <property type="component" value="Unassembled WGS sequence"/>
</dbReference>
<evidence type="ECO:0000256" key="3">
    <source>
        <dbReference type="ARBA" id="ARBA00022448"/>
    </source>
</evidence>
<sequence>MYIVERGRLSLDFSATFCFIHFLITCFCSASFPTQPLWWLLLFIFGTIMAVLGRFLCQRRELLPISVPKTAVSPSISSVVQNQSVNRSSFEIDSDYEMDNLLSTSAALGKSRKSFTGNQDIQDHTSNDFQDSNLEYMENKKKSSKLESSLKINSKSKAIPKRNTTEAIRQNLLADMNESLLEDKIDITNKKPQPQDKKNLNSNNISISASNQNKNENKLTYVDTMDTEISFDNSDWGDDDSWGLDDDEPQEAFTSKKKD</sequence>
<evidence type="ECO:0000256" key="10">
    <source>
        <dbReference type="SAM" id="Phobius"/>
    </source>
</evidence>
<keyword evidence="7" id="KW-0333">Golgi apparatus</keyword>
<comment type="caution">
    <text evidence="11">The sequence shown here is derived from an EMBL/GenBank/DDBJ whole genome shotgun (WGS) entry which is preliminary data.</text>
</comment>
<feature type="compositionally biased region" description="Basic and acidic residues" evidence="9">
    <location>
        <begin position="187"/>
        <end position="199"/>
    </location>
</feature>
<keyword evidence="5" id="KW-0653">Protein transport</keyword>
<feature type="transmembrane region" description="Helical" evidence="10">
    <location>
        <begin position="12"/>
        <end position="32"/>
    </location>
</feature>
<protein>
    <submittedName>
        <fullName evidence="11">Protein SYS1-like protein</fullName>
    </submittedName>
</protein>
<comment type="similarity">
    <text evidence="2">Belongs to the SYS1 family.</text>
</comment>
<feature type="compositionally biased region" description="Acidic residues" evidence="9">
    <location>
        <begin position="235"/>
        <end position="250"/>
    </location>
</feature>
<reference evidence="11 12" key="1">
    <citation type="submission" date="2017-01" db="EMBL/GenBank/DDBJ databases">
        <authorList>
            <person name="Mah S.A."/>
            <person name="Swanson W.J."/>
            <person name="Moy G.W."/>
            <person name="Vacquier V.D."/>
        </authorList>
    </citation>
    <scope>NUCLEOTIDE SEQUENCE [LARGE SCALE GENOMIC DNA]</scope>
    <source>
        <strain evidence="11 12">GSMNP</strain>
    </source>
</reference>
<feature type="region of interest" description="Disordered" evidence="9">
    <location>
        <begin position="187"/>
        <end position="259"/>
    </location>
</feature>
<dbReference type="STRING" id="133412.A0A1R1Y8K1"/>
<accession>A0A1R1Y8K1</accession>